<name>A0A7U2F583_PHANO</name>
<accession>A0A7U2F583</accession>
<proteinExistence type="predicted"/>
<evidence type="ECO:0000313" key="1">
    <source>
        <dbReference type="EMBL" id="QRC98966.1"/>
    </source>
</evidence>
<dbReference type="Proteomes" id="UP000663193">
    <property type="component" value="Chromosome 9"/>
</dbReference>
<sequence length="68" mass="7678">MNEKNVRTQRCLGGLSGCTVCRERRLLVLLKMGRDHLHSNSLLSETATFNLIRELSLGPFNPHSNQTI</sequence>
<dbReference type="AlphaFoldDB" id="A0A7U2F583"/>
<evidence type="ECO:0000313" key="2">
    <source>
        <dbReference type="Proteomes" id="UP000663193"/>
    </source>
</evidence>
<dbReference type="VEuPathDB" id="FungiDB:JI435_412870"/>
<protein>
    <submittedName>
        <fullName evidence="1">Uncharacterized protein</fullName>
    </submittedName>
</protein>
<gene>
    <name evidence="1" type="ORF">JI435_412870</name>
</gene>
<organism evidence="1 2">
    <name type="scientific">Phaeosphaeria nodorum (strain SN15 / ATCC MYA-4574 / FGSC 10173)</name>
    <name type="common">Glume blotch fungus</name>
    <name type="synonym">Parastagonospora nodorum</name>
    <dbReference type="NCBI Taxonomy" id="321614"/>
    <lineage>
        <taxon>Eukaryota</taxon>
        <taxon>Fungi</taxon>
        <taxon>Dikarya</taxon>
        <taxon>Ascomycota</taxon>
        <taxon>Pezizomycotina</taxon>
        <taxon>Dothideomycetes</taxon>
        <taxon>Pleosporomycetidae</taxon>
        <taxon>Pleosporales</taxon>
        <taxon>Pleosporineae</taxon>
        <taxon>Phaeosphaeriaceae</taxon>
        <taxon>Parastagonospora</taxon>
    </lineage>
</organism>
<keyword evidence="2" id="KW-1185">Reference proteome</keyword>
<reference evidence="2" key="1">
    <citation type="journal article" date="2021" name="BMC Genomics">
        <title>Chromosome-level genome assembly and manually-curated proteome of model necrotroph Parastagonospora nodorum Sn15 reveals a genome-wide trove of candidate effector homologs, and redundancy of virulence-related functions within an accessory chromosome.</title>
        <authorList>
            <person name="Bertazzoni S."/>
            <person name="Jones D.A.B."/>
            <person name="Phan H.T."/>
            <person name="Tan K.-C."/>
            <person name="Hane J.K."/>
        </authorList>
    </citation>
    <scope>NUCLEOTIDE SEQUENCE [LARGE SCALE GENOMIC DNA]</scope>
    <source>
        <strain evidence="2">SN15 / ATCC MYA-4574 / FGSC 10173)</strain>
    </source>
</reference>
<dbReference type="EMBL" id="CP069031">
    <property type="protein sequence ID" value="QRC98966.1"/>
    <property type="molecule type" value="Genomic_DNA"/>
</dbReference>